<evidence type="ECO:0000256" key="1">
    <source>
        <dbReference type="SAM" id="Phobius"/>
    </source>
</evidence>
<evidence type="ECO:0000313" key="3">
    <source>
        <dbReference type="Proteomes" id="UP000217790"/>
    </source>
</evidence>
<dbReference type="Proteomes" id="UP000217790">
    <property type="component" value="Unassembled WGS sequence"/>
</dbReference>
<dbReference type="InParanoid" id="A0A2H3EQP3"/>
<accession>A0A2H3EQP3</accession>
<reference evidence="3" key="1">
    <citation type="journal article" date="2017" name="Nat. Ecol. Evol.">
        <title>Genome expansion and lineage-specific genetic innovations in the forest pathogenic fungi Armillaria.</title>
        <authorList>
            <person name="Sipos G."/>
            <person name="Prasanna A.N."/>
            <person name="Walter M.C."/>
            <person name="O'Connor E."/>
            <person name="Balint B."/>
            <person name="Krizsan K."/>
            <person name="Kiss B."/>
            <person name="Hess J."/>
            <person name="Varga T."/>
            <person name="Slot J."/>
            <person name="Riley R."/>
            <person name="Boka B."/>
            <person name="Rigling D."/>
            <person name="Barry K."/>
            <person name="Lee J."/>
            <person name="Mihaltcheva S."/>
            <person name="LaButti K."/>
            <person name="Lipzen A."/>
            <person name="Waldron R."/>
            <person name="Moloney N.M."/>
            <person name="Sperisen C."/>
            <person name="Kredics L."/>
            <person name="Vagvoelgyi C."/>
            <person name="Patrignani A."/>
            <person name="Fitzpatrick D."/>
            <person name="Nagy I."/>
            <person name="Doyle S."/>
            <person name="Anderson J.B."/>
            <person name="Grigoriev I.V."/>
            <person name="Gueldener U."/>
            <person name="Muensterkoetter M."/>
            <person name="Nagy L.G."/>
        </authorList>
    </citation>
    <scope>NUCLEOTIDE SEQUENCE [LARGE SCALE GENOMIC DNA]</scope>
    <source>
        <strain evidence="3">Ar21-2</strain>
    </source>
</reference>
<keyword evidence="1" id="KW-0472">Membrane</keyword>
<evidence type="ECO:0000313" key="2">
    <source>
        <dbReference type="EMBL" id="PBL02928.1"/>
    </source>
</evidence>
<proteinExistence type="predicted"/>
<dbReference type="AlphaFoldDB" id="A0A2H3EQP3"/>
<keyword evidence="3" id="KW-1185">Reference proteome</keyword>
<dbReference type="EMBL" id="KZ293645">
    <property type="protein sequence ID" value="PBL02928.1"/>
    <property type="molecule type" value="Genomic_DNA"/>
</dbReference>
<name>A0A2H3EQP3_ARMGA</name>
<gene>
    <name evidence="2" type="ORF">ARMGADRAFT_278360</name>
</gene>
<protein>
    <submittedName>
        <fullName evidence="2">Uncharacterized protein</fullName>
    </submittedName>
</protein>
<sequence length="88" mass="10279">MYLLLTVLHPSPHKTLRIWLIIILAYIAKLFLCPDQWQAVLTQRSLCIGKEDTTFEPPVWLTLLVEHLTLPFRTCRTPYRAANFSRNA</sequence>
<feature type="transmembrane region" description="Helical" evidence="1">
    <location>
        <begin position="16"/>
        <end position="34"/>
    </location>
</feature>
<keyword evidence="1" id="KW-1133">Transmembrane helix</keyword>
<organism evidence="2 3">
    <name type="scientific">Armillaria gallica</name>
    <name type="common">Bulbous honey fungus</name>
    <name type="synonym">Armillaria bulbosa</name>
    <dbReference type="NCBI Taxonomy" id="47427"/>
    <lineage>
        <taxon>Eukaryota</taxon>
        <taxon>Fungi</taxon>
        <taxon>Dikarya</taxon>
        <taxon>Basidiomycota</taxon>
        <taxon>Agaricomycotina</taxon>
        <taxon>Agaricomycetes</taxon>
        <taxon>Agaricomycetidae</taxon>
        <taxon>Agaricales</taxon>
        <taxon>Marasmiineae</taxon>
        <taxon>Physalacriaceae</taxon>
        <taxon>Armillaria</taxon>
    </lineage>
</organism>
<keyword evidence="1" id="KW-0812">Transmembrane</keyword>